<dbReference type="Proteomes" id="UP001469553">
    <property type="component" value="Unassembled WGS sequence"/>
</dbReference>
<dbReference type="PANTHER" id="PTHR24264">
    <property type="entry name" value="TRYPSIN-RELATED"/>
    <property type="match status" value="1"/>
</dbReference>
<dbReference type="InterPro" id="IPR033116">
    <property type="entry name" value="TRYPSIN_SER"/>
</dbReference>
<evidence type="ECO:0000313" key="11">
    <source>
        <dbReference type="Proteomes" id="UP001469553"/>
    </source>
</evidence>
<dbReference type="EMBL" id="JAHRIP010077935">
    <property type="protein sequence ID" value="MEQ2312000.1"/>
    <property type="molecule type" value="Genomic_DNA"/>
</dbReference>
<evidence type="ECO:0000259" key="9">
    <source>
        <dbReference type="PROSITE" id="PS50240"/>
    </source>
</evidence>
<organism evidence="10 11">
    <name type="scientific">Ameca splendens</name>
    <dbReference type="NCBI Taxonomy" id="208324"/>
    <lineage>
        <taxon>Eukaryota</taxon>
        <taxon>Metazoa</taxon>
        <taxon>Chordata</taxon>
        <taxon>Craniata</taxon>
        <taxon>Vertebrata</taxon>
        <taxon>Euteleostomi</taxon>
        <taxon>Actinopterygii</taxon>
        <taxon>Neopterygii</taxon>
        <taxon>Teleostei</taxon>
        <taxon>Neoteleostei</taxon>
        <taxon>Acanthomorphata</taxon>
        <taxon>Ovalentaria</taxon>
        <taxon>Atherinomorphae</taxon>
        <taxon>Cyprinodontiformes</taxon>
        <taxon>Goodeidae</taxon>
        <taxon>Ameca</taxon>
    </lineage>
</organism>
<evidence type="ECO:0000256" key="7">
    <source>
        <dbReference type="ARBA" id="ARBA00036320"/>
    </source>
</evidence>
<evidence type="ECO:0000256" key="1">
    <source>
        <dbReference type="ARBA" id="ARBA00004239"/>
    </source>
</evidence>
<dbReference type="InterPro" id="IPR001254">
    <property type="entry name" value="Trypsin_dom"/>
</dbReference>
<dbReference type="SUPFAM" id="SSF50494">
    <property type="entry name" value="Trypsin-like serine proteases"/>
    <property type="match status" value="1"/>
</dbReference>
<dbReference type="InterPro" id="IPR009003">
    <property type="entry name" value="Peptidase_S1_PA"/>
</dbReference>
<comment type="catalytic activity">
    <reaction evidence="7">
        <text>Preferential cleavage: Arg-|-Xaa, Lys-|-Xaa.</text>
        <dbReference type="EC" id="3.4.21.4"/>
    </reaction>
</comment>
<dbReference type="PRINTS" id="PR00722">
    <property type="entry name" value="CHYMOTRYPSIN"/>
</dbReference>
<dbReference type="PROSITE" id="PS50240">
    <property type="entry name" value="TRYPSIN_DOM"/>
    <property type="match status" value="1"/>
</dbReference>
<comment type="subcellular location">
    <subcellularLocation>
        <location evidence="1">Secreted</location>
        <location evidence="1">Extracellular space</location>
    </subcellularLocation>
</comment>
<name>A0ABV1A1D6_9TELE</name>
<dbReference type="Pfam" id="PF00089">
    <property type="entry name" value="Trypsin"/>
    <property type="match status" value="1"/>
</dbReference>
<evidence type="ECO:0000256" key="8">
    <source>
        <dbReference type="ARBA" id="ARBA00038868"/>
    </source>
</evidence>
<protein>
    <recommendedName>
        <fullName evidence="8">trypsin</fullName>
        <ecNumber evidence="8">3.4.21.4</ecNumber>
    </recommendedName>
</protein>
<evidence type="ECO:0000256" key="4">
    <source>
        <dbReference type="ARBA" id="ARBA00022801"/>
    </source>
</evidence>
<keyword evidence="2" id="KW-0964">Secreted</keyword>
<dbReference type="InterPro" id="IPR050127">
    <property type="entry name" value="Serine_Proteases_S1"/>
</dbReference>
<keyword evidence="11" id="KW-1185">Reference proteome</keyword>
<comment type="caution">
    <text evidence="10">The sequence shown here is derived from an EMBL/GenBank/DDBJ whole genome shotgun (WGS) entry which is preliminary data.</text>
</comment>
<keyword evidence="4" id="KW-0378">Hydrolase</keyword>
<evidence type="ECO:0000256" key="5">
    <source>
        <dbReference type="ARBA" id="ARBA00022825"/>
    </source>
</evidence>
<evidence type="ECO:0000256" key="6">
    <source>
        <dbReference type="ARBA" id="ARBA00023157"/>
    </source>
</evidence>
<sequence length="221" mass="24326">MIIADHWILTAAHVVVDNGQVQPPEAIRIYLGHTDVHQIIETGALTPIAVHVHHGYNNSDTFNYDNDIALIKLQDPVTFDASIMPLCLPAQGDTYETGMMGLVSGFGITDRGTKRFLTNKLKYVHVPLVLQERCSSSLKARPGTRTPKLTDNMFCAGTPEGGQDSCNGDSGSAFTLQSEDGRFWAAGIVSWGVRCGQRGTYGFYTKVANYVKWMNKIMQEN</sequence>
<accession>A0ABV1A1D6</accession>
<keyword evidence="6" id="KW-1015">Disulfide bond</keyword>
<keyword evidence="5" id="KW-0720">Serine protease</keyword>
<evidence type="ECO:0000313" key="10">
    <source>
        <dbReference type="EMBL" id="MEQ2312000.1"/>
    </source>
</evidence>
<reference evidence="10 11" key="1">
    <citation type="submission" date="2021-06" db="EMBL/GenBank/DDBJ databases">
        <authorList>
            <person name="Palmer J.M."/>
        </authorList>
    </citation>
    <scope>NUCLEOTIDE SEQUENCE [LARGE SCALE GENOMIC DNA]</scope>
    <source>
        <strain evidence="10 11">AS_MEX2019</strain>
        <tissue evidence="10">Muscle</tissue>
    </source>
</reference>
<dbReference type="Gene3D" id="2.40.10.10">
    <property type="entry name" value="Trypsin-like serine proteases"/>
    <property type="match status" value="1"/>
</dbReference>
<dbReference type="CDD" id="cd00190">
    <property type="entry name" value="Tryp_SPc"/>
    <property type="match status" value="1"/>
</dbReference>
<evidence type="ECO:0000256" key="2">
    <source>
        <dbReference type="ARBA" id="ARBA00022525"/>
    </source>
</evidence>
<feature type="domain" description="Peptidase S1" evidence="9">
    <location>
        <begin position="1"/>
        <end position="219"/>
    </location>
</feature>
<gene>
    <name evidence="10" type="ORF">AMECASPLE_026425</name>
</gene>
<evidence type="ECO:0000256" key="3">
    <source>
        <dbReference type="ARBA" id="ARBA00022670"/>
    </source>
</evidence>
<keyword evidence="3" id="KW-0645">Protease</keyword>
<dbReference type="EC" id="3.4.21.4" evidence="8"/>
<proteinExistence type="predicted"/>
<dbReference type="PROSITE" id="PS00135">
    <property type="entry name" value="TRYPSIN_SER"/>
    <property type="match status" value="1"/>
</dbReference>
<dbReference type="PANTHER" id="PTHR24264:SF65">
    <property type="entry name" value="SRCR DOMAIN-CONTAINING PROTEIN"/>
    <property type="match status" value="1"/>
</dbReference>
<dbReference type="InterPro" id="IPR001314">
    <property type="entry name" value="Peptidase_S1A"/>
</dbReference>
<dbReference type="SMART" id="SM00020">
    <property type="entry name" value="Tryp_SPc"/>
    <property type="match status" value="1"/>
</dbReference>
<dbReference type="InterPro" id="IPR043504">
    <property type="entry name" value="Peptidase_S1_PA_chymotrypsin"/>
</dbReference>